<dbReference type="AlphaFoldDB" id="A0A6G1JQX7"/>
<evidence type="ECO:0000256" key="1">
    <source>
        <dbReference type="ARBA" id="ARBA00021364"/>
    </source>
</evidence>
<dbReference type="Gene3D" id="3.30.590.10">
    <property type="entry name" value="Glutamine synthetase/guanido kinase, catalytic domain"/>
    <property type="match status" value="1"/>
</dbReference>
<proteinExistence type="inferred from homology"/>
<dbReference type="GO" id="GO:0016787">
    <property type="term" value="F:hydrolase activity"/>
    <property type="evidence" value="ECO:0007669"/>
    <property type="project" value="InterPro"/>
</dbReference>
<dbReference type="InterPro" id="IPR036651">
    <property type="entry name" value="Gln_synt_N_sf"/>
</dbReference>
<evidence type="ECO:0000313" key="6">
    <source>
        <dbReference type="Proteomes" id="UP000799428"/>
    </source>
</evidence>
<dbReference type="EMBL" id="MU005794">
    <property type="protein sequence ID" value="KAF2702631.1"/>
    <property type="molecule type" value="Genomic_DNA"/>
</dbReference>
<keyword evidence="6" id="KW-1185">Reference proteome</keyword>
<dbReference type="PANTHER" id="PTHR43383:SF2">
    <property type="entry name" value="AMIDOHYDROLASE 2 FAMILY PROTEIN"/>
    <property type="match status" value="1"/>
</dbReference>
<evidence type="ECO:0000259" key="4">
    <source>
        <dbReference type="PROSITE" id="PS51987"/>
    </source>
</evidence>
<dbReference type="InterPro" id="IPR014746">
    <property type="entry name" value="Gln_synth/guanido_kin_cat_dom"/>
</dbReference>
<dbReference type="InterPro" id="IPR008146">
    <property type="entry name" value="Gln_synth_cat_dom"/>
</dbReference>
<protein>
    <recommendedName>
        <fullName evidence="1">Glutamine synthetase</fullName>
    </recommendedName>
</protein>
<dbReference type="Gene3D" id="3.20.20.140">
    <property type="entry name" value="Metal-dependent hydrolases"/>
    <property type="match status" value="1"/>
</dbReference>
<name>A0A6G1JQX7_9PLEO</name>
<dbReference type="OrthoDB" id="3364440at2759"/>
<feature type="domain" description="GS catalytic" evidence="4">
    <location>
        <begin position="617"/>
        <end position="941"/>
    </location>
</feature>
<evidence type="ECO:0000256" key="2">
    <source>
        <dbReference type="PROSITE-ProRule" id="PRU01331"/>
    </source>
</evidence>
<sequence>MAFESLPPKPTIDQLRHVANNYPIIDNHAHNLLLPSHIDTIPFESITSEAQGRALRDTFKSLAHLRAARQLRQLYECPEDADWQEILDQRTEWLNSDPERLYRKCFQGIYSILIDDGLADVDKVYPYSWHDKYTTAPCKRIIRIETVAETLMERILQDASISDLDKPSYLTDTWLTFTDEFEREIQEAIQDVDVAGFKSVVCYRTGLDIEPDYEEAAREVGHPFERYVDRCVRKKKYKIERKALNDYLVLRTLEILSEQLPHSDSFSKPLQLHTGLGDHDISLRESNPAFLQPLIENYPWVPFVLLHSAYPYTREAGYLATVYRHVYLDLGEVFPMVNRDGQKSILRQALEIVPGSKLMYSTDGHFFPETYWLANKQFREAWLELLIEYVEKDDITPFQAIGMTKDVLFHNSNVLYDLRFEVVFKDMIEPAQKSLTFGTKPDITSQQIPPVSGPQSIPMIFPPPTNSAGMASRPPNVSNQEKSGPVAKYQPLPFPPPPKVAQVYEIQYFDDFMKQHSDIKFVYVQWLDYMATVRARIIPIKEFERMVREGDRIGISQGNTGTLQNDSITPAVNPVGQIYVEPDLRSLRRTHRKEPVPSATVLCFWRNEAGRPIRECPRASLEALISDLQYKHGINLLCGFEIEITFLARNASNKEQPYAPLTHNHAWGTLTPEQWLQLPLLTDIATGLQDIGIDVQQFHAESGPGQFEFVLGPQPPLTAVDTLIQARQVITQIASLHDLRATLHPQVFPGVGTAAHAHISINPPDKDMEFFVAGVLWHLPAICAFAMPEASSYTRVTDNSWTGGTWLAWGTQNRETPLRRVKDGRWEVRSLDGFANMYFALGAIIASGLLGLKGQVSELMEKDCPYNPALLTEEQRTSYGITSKMPSSVEEALERLGKDEELTEVLAEGLVSDYLAMKQSEQKMLGNMSEAERRVWLIERY</sequence>
<dbReference type="PANTHER" id="PTHR43383">
    <property type="entry name" value="NODULIN 6"/>
    <property type="match status" value="1"/>
</dbReference>
<organism evidence="5 6">
    <name type="scientific">Pleomassaria siparia CBS 279.74</name>
    <dbReference type="NCBI Taxonomy" id="1314801"/>
    <lineage>
        <taxon>Eukaryota</taxon>
        <taxon>Fungi</taxon>
        <taxon>Dikarya</taxon>
        <taxon>Ascomycota</taxon>
        <taxon>Pezizomycotina</taxon>
        <taxon>Dothideomycetes</taxon>
        <taxon>Pleosporomycetidae</taxon>
        <taxon>Pleosporales</taxon>
        <taxon>Pleomassariaceae</taxon>
        <taxon>Pleomassaria</taxon>
    </lineage>
</organism>
<reference evidence="5" key="1">
    <citation type="journal article" date="2020" name="Stud. Mycol.">
        <title>101 Dothideomycetes genomes: a test case for predicting lifestyles and emergence of pathogens.</title>
        <authorList>
            <person name="Haridas S."/>
            <person name="Albert R."/>
            <person name="Binder M."/>
            <person name="Bloem J."/>
            <person name="Labutti K."/>
            <person name="Salamov A."/>
            <person name="Andreopoulos B."/>
            <person name="Baker S."/>
            <person name="Barry K."/>
            <person name="Bills G."/>
            <person name="Bluhm B."/>
            <person name="Cannon C."/>
            <person name="Castanera R."/>
            <person name="Culley D."/>
            <person name="Daum C."/>
            <person name="Ezra D."/>
            <person name="Gonzalez J."/>
            <person name="Henrissat B."/>
            <person name="Kuo A."/>
            <person name="Liang C."/>
            <person name="Lipzen A."/>
            <person name="Lutzoni F."/>
            <person name="Magnuson J."/>
            <person name="Mondo S."/>
            <person name="Nolan M."/>
            <person name="Ohm R."/>
            <person name="Pangilinan J."/>
            <person name="Park H.-J."/>
            <person name="Ramirez L."/>
            <person name="Alfaro M."/>
            <person name="Sun H."/>
            <person name="Tritt A."/>
            <person name="Yoshinaga Y."/>
            <person name="Zwiers L.-H."/>
            <person name="Turgeon B."/>
            <person name="Goodwin S."/>
            <person name="Spatafora J."/>
            <person name="Crous P."/>
            <person name="Grigoriev I."/>
        </authorList>
    </citation>
    <scope>NUCLEOTIDE SEQUENCE</scope>
    <source>
        <strain evidence="5">CBS 279.74</strain>
    </source>
</reference>
<dbReference type="InterPro" id="IPR032466">
    <property type="entry name" value="Metal_Hydrolase"/>
</dbReference>
<dbReference type="SMART" id="SM01230">
    <property type="entry name" value="Gln-synt_C"/>
    <property type="match status" value="1"/>
</dbReference>
<dbReference type="InterPro" id="IPR006680">
    <property type="entry name" value="Amidohydro-rel"/>
</dbReference>
<evidence type="ECO:0000313" key="5">
    <source>
        <dbReference type="EMBL" id="KAF2702631.1"/>
    </source>
</evidence>
<dbReference type="Pfam" id="PF00120">
    <property type="entry name" value="Gln-synt_C"/>
    <property type="match status" value="1"/>
</dbReference>
<comment type="similarity">
    <text evidence="2 3">Belongs to the glutamine synthetase family.</text>
</comment>
<dbReference type="GO" id="GO:0006542">
    <property type="term" value="P:glutamine biosynthetic process"/>
    <property type="evidence" value="ECO:0007669"/>
    <property type="project" value="InterPro"/>
</dbReference>
<dbReference type="SUPFAM" id="SSF51556">
    <property type="entry name" value="Metallo-dependent hydrolases"/>
    <property type="match status" value="1"/>
</dbReference>
<dbReference type="SUPFAM" id="SSF55931">
    <property type="entry name" value="Glutamine synthetase/guanido kinase"/>
    <property type="match status" value="1"/>
</dbReference>
<dbReference type="GO" id="GO:0004356">
    <property type="term" value="F:glutamine synthetase activity"/>
    <property type="evidence" value="ECO:0007669"/>
    <property type="project" value="InterPro"/>
</dbReference>
<accession>A0A6G1JQX7</accession>
<dbReference type="PROSITE" id="PS51987">
    <property type="entry name" value="GS_CATALYTIC"/>
    <property type="match status" value="1"/>
</dbReference>
<dbReference type="Pfam" id="PF04909">
    <property type="entry name" value="Amidohydro_2"/>
    <property type="match status" value="1"/>
</dbReference>
<evidence type="ECO:0000256" key="3">
    <source>
        <dbReference type="RuleBase" id="RU000384"/>
    </source>
</evidence>
<dbReference type="Proteomes" id="UP000799428">
    <property type="component" value="Unassembled WGS sequence"/>
</dbReference>
<gene>
    <name evidence="5" type="ORF">K504DRAFT_213373</name>
</gene>
<dbReference type="Gene3D" id="3.10.20.70">
    <property type="entry name" value="Glutamine synthetase, N-terminal domain"/>
    <property type="match status" value="1"/>
</dbReference>